<evidence type="ECO:0000256" key="2">
    <source>
        <dbReference type="ARBA" id="ARBA00022729"/>
    </source>
</evidence>
<dbReference type="Gene3D" id="3.30.910.20">
    <property type="entry name" value="Skp domain"/>
    <property type="match status" value="1"/>
</dbReference>
<organism evidence="5 6">
    <name type="scientific">Candidatus Cytomitobacter primus</name>
    <dbReference type="NCBI Taxonomy" id="2066024"/>
    <lineage>
        <taxon>Bacteria</taxon>
        <taxon>Pseudomonadati</taxon>
        <taxon>Pseudomonadota</taxon>
        <taxon>Alphaproteobacteria</taxon>
        <taxon>Holosporales</taxon>
        <taxon>Holosporaceae</taxon>
        <taxon>Candidatus Cytomitobacter</taxon>
    </lineage>
</organism>
<evidence type="ECO:0000313" key="5">
    <source>
        <dbReference type="EMBL" id="QEK38768.1"/>
    </source>
</evidence>
<dbReference type="InterPro" id="IPR024930">
    <property type="entry name" value="Skp_dom_sf"/>
</dbReference>
<reference evidence="5 6" key="1">
    <citation type="submission" date="2019-08" db="EMBL/GenBank/DDBJ databases">
        <title>Highly reduced genomes of protist endosymbionts show evolutionary convergence.</title>
        <authorList>
            <person name="George E."/>
            <person name="Husnik F."/>
            <person name="Tashyreva D."/>
            <person name="Prokopchuk G."/>
            <person name="Horak A."/>
            <person name="Kwong W.K."/>
            <person name="Lukes J."/>
            <person name="Keeling P.J."/>
        </authorList>
    </citation>
    <scope>NUCLEOTIDE SEQUENCE [LARGE SCALE GENOMIC DNA]</scope>
    <source>
        <strain evidence="5">1604LC</strain>
    </source>
</reference>
<evidence type="ECO:0000256" key="3">
    <source>
        <dbReference type="SAM" id="Coils"/>
    </source>
</evidence>
<accession>A0A5C0UFD3</accession>
<dbReference type="SUPFAM" id="SSF111384">
    <property type="entry name" value="OmpH-like"/>
    <property type="match status" value="1"/>
</dbReference>
<protein>
    <submittedName>
        <fullName evidence="5">OmpH family outer membrane protein</fullName>
    </submittedName>
</protein>
<dbReference type="RefSeq" id="WP_148971889.1">
    <property type="nucleotide sequence ID" value="NZ_CP043316.1"/>
</dbReference>
<dbReference type="EMBL" id="CP043316">
    <property type="protein sequence ID" value="QEK38768.1"/>
    <property type="molecule type" value="Genomic_DNA"/>
</dbReference>
<proteinExistence type="inferred from homology"/>
<keyword evidence="2 4" id="KW-0732">Signal</keyword>
<gene>
    <name evidence="5" type="ORF">FZC34_02545</name>
</gene>
<dbReference type="KEGG" id="cpri:FZC34_02545"/>
<name>A0A5C0UFD3_9PROT</name>
<comment type="similarity">
    <text evidence="1">Belongs to the Skp family.</text>
</comment>
<feature type="chain" id="PRO_5022965591" evidence="4">
    <location>
        <begin position="19"/>
        <end position="180"/>
    </location>
</feature>
<evidence type="ECO:0000313" key="6">
    <source>
        <dbReference type="Proteomes" id="UP000325004"/>
    </source>
</evidence>
<dbReference type="Proteomes" id="UP000325004">
    <property type="component" value="Chromosome"/>
</dbReference>
<dbReference type="GO" id="GO:0050821">
    <property type="term" value="P:protein stabilization"/>
    <property type="evidence" value="ECO:0007669"/>
    <property type="project" value="TreeGrafter"/>
</dbReference>
<keyword evidence="6" id="KW-1185">Reference proteome</keyword>
<dbReference type="InterPro" id="IPR005632">
    <property type="entry name" value="Chaperone_Skp"/>
</dbReference>
<dbReference type="GO" id="GO:0051082">
    <property type="term" value="F:unfolded protein binding"/>
    <property type="evidence" value="ECO:0007669"/>
    <property type="project" value="InterPro"/>
</dbReference>
<evidence type="ECO:0000256" key="1">
    <source>
        <dbReference type="ARBA" id="ARBA00009091"/>
    </source>
</evidence>
<dbReference type="AlphaFoldDB" id="A0A5C0UFD3"/>
<feature type="coiled-coil region" evidence="3">
    <location>
        <begin position="37"/>
        <end position="130"/>
    </location>
</feature>
<keyword evidence="3" id="KW-0175">Coiled coil</keyword>
<feature type="signal peptide" evidence="4">
    <location>
        <begin position="1"/>
        <end position="18"/>
    </location>
</feature>
<dbReference type="PANTHER" id="PTHR35089">
    <property type="entry name" value="CHAPERONE PROTEIN SKP"/>
    <property type="match status" value="1"/>
</dbReference>
<dbReference type="SMART" id="SM00935">
    <property type="entry name" value="OmpH"/>
    <property type="match status" value="1"/>
</dbReference>
<evidence type="ECO:0000256" key="4">
    <source>
        <dbReference type="SAM" id="SignalP"/>
    </source>
</evidence>
<sequence length="180" mass="20749">MLFKIIMCCVSFALFANAETNVKSNNIKIAMIDMDKIASSSNMIRELKQKLTRLNSEYSKEWQEKQNKLNSEFEALKKKQELAKNDSEKNALKESKNQLIKQQESFQKEVEAKSEEMNSLKNNIIEKFQQKVIKESEKITNKNSNMIIISVASVVAFSKDNAFVTNVTDQIIQELNKDDK</sequence>
<dbReference type="PANTHER" id="PTHR35089:SF1">
    <property type="entry name" value="CHAPERONE PROTEIN SKP"/>
    <property type="match status" value="1"/>
</dbReference>
<dbReference type="Pfam" id="PF03938">
    <property type="entry name" value="OmpH"/>
    <property type="match status" value="1"/>
</dbReference>
<dbReference type="GO" id="GO:0005829">
    <property type="term" value="C:cytosol"/>
    <property type="evidence" value="ECO:0007669"/>
    <property type="project" value="TreeGrafter"/>
</dbReference>